<dbReference type="PROSITE" id="PS51257">
    <property type="entry name" value="PROKAR_LIPOPROTEIN"/>
    <property type="match status" value="1"/>
</dbReference>
<protein>
    <recommendedName>
        <fullName evidence="3">Lipocalin-like protein</fullName>
    </recommendedName>
</protein>
<name>A0A4R1R9R8_9FLAO</name>
<reference evidence="1 2" key="1">
    <citation type="submission" date="2019-03" db="EMBL/GenBank/DDBJ databases">
        <title>Genomic Encyclopedia of Type Strains, Phase IV (KMG-IV): sequencing the most valuable type-strain genomes for metagenomic binning, comparative biology and taxonomic classification.</title>
        <authorList>
            <person name="Goeker M."/>
        </authorList>
    </citation>
    <scope>NUCLEOTIDE SEQUENCE [LARGE SCALE GENOMIC DNA]</scope>
    <source>
        <strain evidence="1 2">DSM 18792</strain>
    </source>
</reference>
<evidence type="ECO:0008006" key="3">
    <source>
        <dbReference type="Google" id="ProtNLM"/>
    </source>
</evidence>
<evidence type="ECO:0000313" key="1">
    <source>
        <dbReference type="EMBL" id="TCL62473.1"/>
    </source>
</evidence>
<gene>
    <name evidence="1" type="ORF">EV196_11314</name>
</gene>
<keyword evidence="2" id="KW-1185">Reference proteome</keyword>
<dbReference type="RefSeq" id="WP_132219402.1">
    <property type="nucleotide sequence ID" value="NZ_OX156936.1"/>
</dbReference>
<proteinExistence type="predicted"/>
<comment type="caution">
    <text evidence="1">The sequence shown here is derived from an EMBL/GenBank/DDBJ whole genome shotgun (WGS) entry which is preliminary data.</text>
</comment>
<dbReference type="EMBL" id="SLUP01000013">
    <property type="protein sequence ID" value="TCL62473.1"/>
    <property type="molecule type" value="Genomic_DNA"/>
</dbReference>
<dbReference type="OrthoDB" id="1426588at2"/>
<accession>A0A4R1R9R8</accession>
<sequence>MKNIVYSIVFLITLSCCDDDNISSSNNGFLTLETNKNFLLDEKWFLDSMTSKSPIDINNDGVTSTDLMIQVPECDLDSYYVFEANQSNVVVLFEGTNVCSDNFAKYGSSVWSFSVLTDQNKIMFETLGDNLLGGLKNPSSVNQINSFDNVNFLISNDSSYKLIKSEIQIINKDNNVIIVEYVLRADINNRP</sequence>
<organism evidence="1 2">
    <name type="scientific">Mariniflexile fucanivorans</name>
    <dbReference type="NCBI Taxonomy" id="264023"/>
    <lineage>
        <taxon>Bacteria</taxon>
        <taxon>Pseudomonadati</taxon>
        <taxon>Bacteroidota</taxon>
        <taxon>Flavobacteriia</taxon>
        <taxon>Flavobacteriales</taxon>
        <taxon>Flavobacteriaceae</taxon>
        <taxon>Mariniflexile</taxon>
    </lineage>
</organism>
<evidence type="ECO:0000313" key="2">
    <source>
        <dbReference type="Proteomes" id="UP000295455"/>
    </source>
</evidence>
<dbReference type="AlphaFoldDB" id="A0A4R1R9R8"/>
<dbReference type="Proteomes" id="UP000295455">
    <property type="component" value="Unassembled WGS sequence"/>
</dbReference>